<keyword evidence="1" id="KW-0812">Transmembrane</keyword>
<reference evidence="2" key="1">
    <citation type="journal article" date="2015" name="Nature">
        <title>Complex archaea that bridge the gap between prokaryotes and eukaryotes.</title>
        <authorList>
            <person name="Spang A."/>
            <person name="Saw J.H."/>
            <person name="Jorgensen S.L."/>
            <person name="Zaremba-Niedzwiedzka K."/>
            <person name="Martijn J."/>
            <person name="Lind A.E."/>
            <person name="van Eijk R."/>
            <person name="Schleper C."/>
            <person name="Guy L."/>
            <person name="Ettema T.J."/>
        </authorList>
    </citation>
    <scope>NUCLEOTIDE SEQUENCE</scope>
</reference>
<keyword evidence="1" id="KW-1133">Transmembrane helix</keyword>
<name>A0A0F9LRG4_9ZZZZ</name>
<proteinExistence type="predicted"/>
<dbReference type="EMBL" id="LAZR01011830">
    <property type="protein sequence ID" value="KKM58128.1"/>
    <property type="molecule type" value="Genomic_DNA"/>
</dbReference>
<feature type="transmembrane region" description="Helical" evidence="1">
    <location>
        <begin position="39"/>
        <end position="59"/>
    </location>
</feature>
<feature type="transmembrane region" description="Helical" evidence="1">
    <location>
        <begin position="12"/>
        <end position="33"/>
    </location>
</feature>
<evidence type="ECO:0000256" key="1">
    <source>
        <dbReference type="SAM" id="Phobius"/>
    </source>
</evidence>
<comment type="caution">
    <text evidence="2">The sequence shown here is derived from an EMBL/GenBank/DDBJ whole genome shotgun (WGS) entry which is preliminary data.</text>
</comment>
<protein>
    <submittedName>
        <fullName evidence="2">Uncharacterized protein</fullName>
    </submittedName>
</protein>
<dbReference type="AlphaFoldDB" id="A0A0F9LRG4"/>
<sequence length="66" mass="7183">MRNKAIKSTIALWGILGIFAIIVALFAKATWGISFTSTFLIALGINTLLSLPVLLTTLYESKNNIN</sequence>
<accession>A0A0F9LRG4</accession>
<keyword evidence="1" id="KW-0472">Membrane</keyword>
<organism evidence="2">
    <name type="scientific">marine sediment metagenome</name>
    <dbReference type="NCBI Taxonomy" id="412755"/>
    <lineage>
        <taxon>unclassified sequences</taxon>
        <taxon>metagenomes</taxon>
        <taxon>ecological metagenomes</taxon>
    </lineage>
</organism>
<gene>
    <name evidence="2" type="ORF">LCGC14_1549780</name>
</gene>
<evidence type="ECO:0000313" key="2">
    <source>
        <dbReference type="EMBL" id="KKM58128.1"/>
    </source>
</evidence>